<keyword evidence="1" id="KW-0472">Membrane</keyword>
<organism evidence="2 3">
    <name type="scientific">Prevotella scopos JCM 17725</name>
    <dbReference type="NCBI Taxonomy" id="1236518"/>
    <lineage>
        <taxon>Bacteria</taxon>
        <taxon>Pseudomonadati</taxon>
        <taxon>Bacteroidota</taxon>
        <taxon>Bacteroidia</taxon>
        <taxon>Bacteroidales</taxon>
        <taxon>Prevotellaceae</taxon>
        <taxon>Prevotella</taxon>
    </lineage>
</organism>
<evidence type="ECO:0000313" key="2">
    <source>
        <dbReference type="EMBL" id="SHF97860.1"/>
    </source>
</evidence>
<proteinExistence type="predicted"/>
<evidence type="ECO:0008006" key="4">
    <source>
        <dbReference type="Google" id="ProtNLM"/>
    </source>
</evidence>
<dbReference type="AlphaFoldDB" id="A0AAX2F5K7"/>
<feature type="transmembrane region" description="Helical" evidence="1">
    <location>
        <begin position="120"/>
        <end position="142"/>
    </location>
</feature>
<comment type="caution">
    <text evidence="2">The sequence shown here is derived from an EMBL/GenBank/DDBJ whole genome shotgun (WGS) entry which is preliminary data.</text>
</comment>
<accession>A0AAX2F5K7</accession>
<feature type="transmembrane region" description="Helical" evidence="1">
    <location>
        <begin position="211"/>
        <end position="230"/>
    </location>
</feature>
<feature type="transmembrane region" description="Helical" evidence="1">
    <location>
        <begin position="38"/>
        <end position="60"/>
    </location>
</feature>
<evidence type="ECO:0000313" key="3">
    <source>
        <dbReference type="Proteomes" id="UP000184105"/>
    </source>
</evidence>
<gene>
    <name evidence="2" type="ORF">SAMN05444364_12311</name>
</gene>
<sequence length="281" mass="32421">MKQQELNKHKEDINMKKIDINRFGKVLSRLILVRHRSIVKLFAGFLIGFFVIAIMFLPFFNRQPMSDADIRIRLWGNSPFISVVFAMSFFIIATFIISDLGKRQQRINEMMLPATNLEKFLARVILVSVVYPLLIAIAFIAADGLQQLATMLIFYGGRASLVATWYEYCQSLRIGSPLWVRVEIVLLTNSFALLGGMFFRKAAWLKTLISLFVIISCIAISLTIFAYLLYEHTDYELVLDDNALTIVISNLICIGLTVLMYWSSYKLYTRLQVINNRWKNF</sequence>
<feature type="transmembrane region" description="Helical" evidence="1">
    <location>
        <begin position="80"/>
        <end position="100"/>
    </location>
</feature>
<protein>
    <recommendedName>
        <fullName evidence="4">ABC transporter permease</fullName>
    </recommendedName>
</protein>
<keyword evidence="1" id="KW-0812">Transmembrane</keyword>
<evidence type="ECO:0000256" key="1">
    <source>
        <dbReference type="SAM" id="Phobius"/>
    </source>
</evidence>
<feature type="transmembrane region" description="Helical" evidence="1">
    <location>
        <begin position="242"/>
        <end position="262"/>
    </location>
</feature>
<name>A0AAX2F5K7_9BACT</name>
<keyword evidence="3" id="KW-1185">Reference proteome</keyword>
<dbReference type="Proteomes" id="UP000184105">
    <property type="component" value="Unassembled WGS sequence"/>
</dbReference>
<dbReference type="EMBL" id="FQWA01000023">
    <property type="protein sequence ID" value="SHF97860.1"/>
    <property type="molecule type" value="Genomic_DNA"/>
</dbReference>
<keyword evidence="1" id="KW-1133">Transmembrane helix</keyword>
<feature type="transmembrane region" description="Helical" evidence="1">
    <location>
        <begin position="178"/>
        <end position="199"/>
    </location>
</feature>
<reference evidence="2 3" key="1">
    <citation type="submission" date="2016-11" db="EMBL/GenBank/DDBJ databases">
        <authorList>
            <person name="Varghese N."/>
            <person name="Submissions S."/>
        </authorList>
    </citation>
    <scope>NUCLEOTIDE SEQUENCE [LARGE SCALE GENOMIC DNA]</scope>
    <source>
        <strain evidence="2 3">DSM 22613</strain>
    </source>
</reference>